<dbReference type="CDD" id="cd06916">
    <property type="entry name" value="NR_DBD_like"/>
    <property type="match status" value="1"/>
</dbReference>
<dbReference type="InterPro" id="IPR000536">
    <property type="entry name" value="Nucl_hrmn_rcpt_lig-bd"/>
</dbReference>
<keyword evidence="16" id="KW-0539">Nucleus</keyword>
<evidence type="ECO:0000256" key="1">
    <source>
        <dbReference type="ARBA" id="ARBA00004141"/>
    </source>
</evidence>
<keyword evidence="14" id="KW-0804">Transcription</keyword>
<dbReference type="PROSITE" id="PS00031">
    <property type="entry name" value="NUCLEAR_REC_DBD_1"/>
    <property type="match status" value="1"/>
</dbReference>
<feature type="compositionally biased region" description="Polar residues" evidence="20">
    <location>
        <begin position="1038"/>
        <end position="1058"/>
    </location>
</feature>
<dbReference type="Pfam" id="PF00105">
    <property type="entry name" value="zf-C4"/>
    <property type="match status" value="1"/>
</dbReference>
<evidence type="ECO:0000256" key="5">
    <source>
        <dbReference type="ARBA" id="ARBA00022771"/>
    </source>
</evidence>
<evidence type="ECO:0000259" key="22">
    <source>
        <dbReference type="PROSITE" id="PS51030"/>
    </source>
</evidence>
<comment type="subcellular location">
    <subcellularLocation>
        <location evidence="1">Membrane</location>
        <topology evidence="1">Multi-pass membrane protein</topology>
    </subcellularLocation>
</comment>
<name>A0A814V0Y4_9BILA</name>
<feature type="compositionally biased region" description="Low complexity" evidence="20">
    <location>
        <begin position="1020"/>
        <end position="1033"/>
    </location>
</feature>
<keyword evidence="8 21" id="KW-1133">Transmembrane helix</keyword>
<dbReference type="GO" id="GO:0008270">
    <property type="term" value="F:zinc ion binding"/>
    <property type="evidence" value="ECO:0007669"/>
    <property type="project" value="UniProtKB-KW"/>
</dbReference>
<keyword evidence="5" id="KW-0863">Zinc-finger</keyword>
<keyword evidence="7" id="KW-0521">NADP</keyword>
<evidence type="ECO:0000256" key="3">
    <source>
        <dbReference type="ARBA" id="ARBA00022692"/>
    </source>
</evidence>
<gene>
    <name evidence="24" type="ORF">JYZ213_LOCUS25879</name>
</gene>
<dbReference type="GO" id="GO:0003700">
    <property type="term" value="F:DNA-binding transcription factor activity"/>
    <property type="evidence" value="ECO:0007669"/>
    <property type="project" value="InterPro"/>
</dbReference>
<proteinExistence type="inferred from homology"/>
<feature type="compositionally biased region" description="Polar residues" evidence="20">
    <location>
        <begin position="702"/>
        <end position="723"/>
    </location>
</feature>
<evidence type="ECO:0000256" key="4">
    <source>
        <dbReference type="ARBA" id="ARBA00022723"/>
    </source>
</evidence>
<dbReference type="SMART" id="SM00399">
    <property type="entry name" value="ZnF_C4"/>
    <property type="match status" value="1"/>
</dbReference>
<evidence type="ECO:0000256" key="17">
    <source>
        <dbReference type="ARBA" id="ARBA00059620"/>
    </source>
</evidence>
<evidence type="ECO:0000256" key="14">
    <source>
        <dbReference type="ARBA" id="ARBA00023163"/>
    </source>
</evidence>
<feature type="compositionally biased region" description="Acidic residues" evidence="20">
    <location>
        <begin position="756"/>
        <end position="768"/>
    </location>
</feature>
<evidence type="ECO:0000256" key="16">
    <source>
        <dbReference type="ARBA" id="ARBA00023242"/>
    </source>
</evidence>
<evidence type="ECO:0000256" key="12">
    <source>
        <dbReference type="ARBA" id="ARBA00023125"/>
    </source>
</evidence>
<dbReference type="InterPro" id="IPR036291">
    <property type="entry name" value="NAD(P)-bd_dom_sf"/>
</dbReference>
<evidence type="ECO:0000313" key="24">
    <source>
        <dbReference type="EMBL" id="CAF1182760.1"/>
    </source>
</evidence>
<evidence type="ECO:0000256" key="19">
    <source>
        <dbReference type="ARBA" id="ARBA00082544"/>
    </source>
</evidence>
<dbReference type="GO" id="GO:0043565">
    <property type="term" value="F:sequence-specific DNA binding"/>
    <property type="evidence" value="ECO:0007669"/>
    <property type="project" value="InterPro"/>
</dbReference>
<feature type="compositionally biased region" description="Basic and acidic residues" evidence="20">
    <location>
        <begin position="726"/>
        <end position="736"/>
    </location>
</feature>
<evidence type="ECO:0000256" key="21">
    <source>
        <dbReference type="SAM" id="Phobius"/>
    </source>
</evidence>
<dbReference type="SMART" id="SM00430">
    <property type="entry name" value="HOLI"/>
    <property type="match status" value="1"/>
</dbReference>
<dbReference type="PRINTS" id="PR00081">
    <property type="entry name" value="GDHRDH"/>
</dbReference>
<dbReference type="PANTHER" id="PTHR24322">
    <property type="entry name" value="PKSB"/>
    <property type="match status" value="1"/>
</dbReference>
<evidence type="ECO:0000256" key="6">
    <source>
        <dbReference type="ARBA" id="ARBA00022833"/>
    </source>
</evidence>
<dbReference type="PRINTS" id="PR00080">
    <property type="entry name" value="SDRFAMILY"/>
</dbReference>
<feature type="compositionally biased region" description="Polar residues" evidence="20">
    <location>
        <begin position="1002"/>
        <end position="1019"/>
    </location>
</feature>
<feature type="compositionally biased region" description="Polar residues" evidence="20">
    <location>
        <begin position="906"/>
        <end position="920"/>
    </location>
</feature>
<dbReference type="Gene3D" id="3.30.50.10">
    <property type="entry name" value="Erythroid Transcription Factor GATA-1, subunit A"/>
    <property type="match status" value="1"/>
</dbReference>
<feature type="region of interest" description="Disordered" evidence="20">
    <location>
        <begin position="298"/>
        <end position="329"/>
    </location>
</feature>
<dbReference type="SUPFAM" id="SSF57716">
    <property type="entry name" value="Glucocorticoid receptor-like (DNA-binding domain)"/>
    <property type="match status" value="1"/>
</dbReference>
<dbReference type="GO" id="GO:0016020">
    <property type="term" value="C:membrane"/>
    <property type="evidence" value="ECO:0007669"/>
    <property type="project" value="UniProtKB-SubCell"/>
</dbReference>
<dbReference type="InterPro" id="IPR002347">
    <property type="entry name" value="SDR_fam"/>
</dbReference>
<dbReference type="PRINTS" id="PR00047">
    <property type="entry name" value="STROIDFINGER"/>
</dbReference>
<reference evidence="24" key="1">
    <citation type="submission" date="2021-02" db="EMBL/GenBank/DDBJ databases">
        <authorList>
            <person name="Nowell W R."/>
        </authorList>
    </citation>
    <scope>NUCLEOTIDE SEQUENCE</scope>
</reference>
<dbReference type="InterPro" id="IPR013088">
    <property type="entry name" value="Znf_NHR/GATA"/>
</dbReference>
<feature type="region of interest" description="Disordered" evidence="20">
    <location>
        <begin position="880"/>
        <end position="920"/>
    </location>
</feature>
<evidence type="ECO:0000259" key="23">
    <source>
        <dbReference type="PROSITE" id="PS51843"/>
    </source>
</evidence>
<dbReference type="PROSITE" id="PS51030">
    <property type="entry name" value="NUCLEAR_REC_DBD_2"/>
    <property type="match status" value="1"/>
</dbReference>
<keyword evidence="13 21" id="KW-0472">Membrane</keyword>
<evidence type="ECO:0000256" key="8">
    <source>
        <dbReference type="ARBA" id="ARBA00022989"/>
    </source>
</evidence>
<feature type="domain" description="NR LBD" evidence="23">
    <location>
        <begin position="468"/>
        <end position="701"/>
    </location>
</feature>
<evidence type="ECO:0000313" key="25">
    <source>
        <dbReference type="Proteomes" id="UP000663845"/>
    </source>
</evidence>
<feature type="compositionally biased region" description="Polar residues" evidence="20">
    <location>
        <begin position="882"/>
        <end position="892"/>
    </location>
</feature>
<dbReference type="InterPro" id="IPR001628">
    <property type="entry name" value="Znf_hrmn_rcpt"/>
</dbReference>
<dbReference type="SUPFAM" id="SSF51735">
    <property type="entry name" value="NAD(P)-binding Rossmann-fold domains"/>
    <property type="match status" value="1"/>
</dbReference>
<dbReference type="Gene3D" id="3.40.50.720">
    <property type="entry name" value="NAD(P)-binding Rossmann-like Domain"/>
    <property type="match status" value="1"/>
</dbReference>
<keyword evidence="6" id="KW-0862">Zinc</keyword>
<keyword evidence="4" id="KW-0479">Metal-binding</keyword>
<evidence type="ECO:0000256" key="20">
    <source>
        <dbReference type="SAM" id="MobiDB-lite"/>
    </source>
</evidence>
<evidence type="ECO:0000256" key="10">
    <source>
        <dbReference type="ARBA" id="ARBA00023015"/>
    </source>
</evidence>
<evidence type="ECO:0000256" key="11">
    <source>
        <dbReference type="ARBA" id="ARBA00023098"/>
    </source>
</evidence>
<keyword evidence="11" id="KW-0443">Lipid metabolism</keyword>
<evidence type="ECO:0000256" key="7">
    <source>
        <dbReference type="ARBA" id="ARBA00022857"/>
    </source>
</evidence>
<evidence type="ECO:0000256" key="18">
    <source>
        <dbReference type="ARBA" id="ARBA00068717"/>
    </source>
</evidence>
<keyword evidence="9" id="KW-0560">Oxidoreductase</keyword>
<dbReference type="PROSITE" id="PS51843">
    <property type="entry name" value="NR_LBD"/>
    <property type="match status" value="1"/>
</dbReference>
<comment type="function">
    <text evidence="17">Catalyzes the reduction of all-trans-retinal to all-trans-retinol in the presence of NADPH.</text>
</comment>
<feature type="compositionally biased region" description="Polar residues" evidence="20">
    <location>
        <begin position="317"/>
        <end position="329"/>
    </location>
</feature>
<feature type="transmembrane region" description="Helical" evidence="21">
    <location>
        <begin position="5"/>
        <end position="23"/>
    </location>
</feature>
<dbReference type="AlphaFoldDB" id="A0A814V0Y4"/>
<dbReference type="FunFam" id="3.40.50.720:FF:000131">
    <property type="entry name" value="Short-chain dehydrogenase/reductase 3"/>
    <property type="match status" value="1"/>
</dbReference>
<feature type="region of interest" description="Disordered" evidence="20">
    <location>
        <begin position="1002"/>
        <end position="1058"/>
    </location>
</feature>
<dbReference type="GO" id="GO:0052650">
    <property type="term" value="F:all-trans-retinol dehydrogenase (NADP+) activity"/>
    <property type="evidence" value="ECO:0007669"/>
    <property type="project" value="UniProtKB-ARBA"/>
</dbReference>
<evidence type="ECO:0000256" key="2">
    <source>
        <dbReference type="ARBA" id="ARBA00006484"/>
    </source>
</evidence>
<comment type="similarity">
    <text evidence="2">Belongs to the short-chain dehydrogenases/reductases (SDR) family.</text>
</comment>
<organism evidence="24 25">
    <name type="scientific">Adineta steineri</name>
    <dbReference type="NCBI Taxonomy" id="433720"/>
    <lineage>
        <taxon>Eukaryota</taxon>
        <taxon>Metazoa</taxon>
        <taxon>Spiralia</taxon>
        <taxon>Gnathifera</taxon>
        <taxon>Rotifera</taxon>
        <taxon>Eurotatoria</taxon>
        <taxon>Bdelloidea</taxon>
        <taxon>Adinetida</taxon>
        <taxon>Adinetidae</taxon>
        <taxon>Adineta</taxon>
    </lineage>
</organism>
<keyword evidence="3 21" id="KW-0812">Transmembrane</keyword>
<feature type="region of interest" description="Disordered" evidence="20">
    <location>
        <begin position="702"/>
        <end position="776"/>
    </location>
</feature>
<dbReference type="EMBL" id="CAJNOG010000337">
    <property type="protein sequence ID" value="CAF1182760.1"/>
    <property type="molecule type" value="Genomic_DNA"/>
</dbReference>
<sequence>MSSVVAVVFEYIQAFLILIYYWIKALGSTLFVQKIVKNVENDIILITGAGSGLGRGIAKRFAYYGATVILWDVNEKGNEETKRQILADYPRTKVYSMKVDLCDRNDIYRVAQQVRNEVGDVTMIINNAGVVSGKPLLDIDDVSIQRTFDVNIIAHFWVLKAFLGPMLALNRGHIITIASSAGLFGFGKLTDYCSSKFAAIGLHESLTGELKQMKKHGIHTTVVCPSFINTGMFHGVSPSAAVVPLLDENYVCDSIVDGIRRNKRMIILPPHNVLFYMLKGFQPRFKRSSNDDEQIVKSDLSHDIKSRSNSSSPSIKMHQQTTNSNSDESNIGVPNRLCSVCGDVSTGIHFGGNSCESCKAFFRRSVQCNRHQNYKCSNNEQCPVNIVTRKVCQYCRYIKCTAIGMKPKWVLTDQERAEKYGSRRKRFRDSRTVDEDPEIYKHLTKDEKTLIEDIAHALYQSRATYPLQFPPELNQYLTILASGKAPPSPASPGEKPPSPSANFLIVPIQRFVLFARMLKDFDLFSEDDKVNLLKGAAIEVVVCSSNTLFNPKTHTFTNYLSRDQRAVMDNQIMPLDPLLKKTWGEEIFNRTKTFLVSMCNLQVDEVTSTLLAPVILFSPDRSNIKDLDLVKRLQIKYVTLIGKYMNWRYGVEHTEHIFPKLLLQIVNIRTLGVAHAEVIQKLMSISSVNPLVQEVTTKQDISNTATTDKMNSVSLPSTPSNSEMMDYDRAPSRDTESNIGSDEDDSIRMKSRTSLDDDDRDYENDDSNETNPRNIWRKRRKLSPIIQVEPTKMEPDTLPKPLHQHIKQELIHSNSVEFETYSSSNPIHKRPHDHQVPSFIPTAYQDDINILNRASPNRHLPPKKQSLLTKQKPLHEQIYRPHSSSTSDLTSFDQHHPHHHHARLNQLPSSPLTKQHYPNNSYEDYHQQYSRLATANFQQKQNEQHLLLLSLANNQNQTSSNTQQSHPNTQLDAEEQQLLNAIHAHPNKRDLVLNLLRQMNESPSAPTMNFPENSNYPIHQQQLQQQQQQPQQQHRFDTSANYDPYRQNSNMDNNNDFY</sequence>
<protein>
    <recommendedName>
        <fullName evidence="18">Short-chain dehydrogenase/reductase 3</fullName>
    </recommendedName>
    <alternativeName>
        <fullName evidence="19">Retinal short-chain dehydrogenase/reductase 1</fullName>
    </alternativeName>
</protein>
<dbReference type="Proteomes" id="UP000663845">
    <property type="component" value="Unassembled WGS sequence"/>
</dbReference>
<evidence type="ECO:0000256" key="13">
    <source>
        <dbReference type="ARBA" id="ARBA00023136"/>
    </source>
</evidence>
<dbReference type="PANTHER" id="PTHR24322:SF736">
    <property type="entry name" value="RETINOL DEHYDROGENASE 10"/>
    <property type="match status" value="1"/>
</dbReference>
<dbReference type="SUPFAM" id="SSF48508">
    <property type="entry name" value="Nuclear receptor ligand-binding domain"/>
    <property type="match status" value="1"/>
</dbReference>
<dbReference type="InterPro" id="IPR035500">
    <property type="entry name" value="NHR-like_dom_sf"/>
</dbReference>
<evidence type="ECO:0000256" key="9">
    <source>
        <dbReference type="ARBA" id="ARBA00023002"/>
    </source>
</evidence>
<keyword evidence="10" id="KW-0805">Transcription regulation</keyword>
<dbReference type="Pfam" id="PF00106">
    <property type="entry name" value="adh_short"/>
    <property type="match status" value="1"/>
</dbReference>
<comment type="caution">
    <text evidence="24">The sequence shown here is derived from an EMBL/GenBank/DDBJ whole genome shotgun (WGS) entry which is preliminary data.</text>
</comment>
<dbReference type="CDD" id="cd05339">
    <property type="entry name" value="17beta-HSDXI-like_SDR_c"/>
    <property type="match status" value="1"/>
</dbReference>
<evidence type="ECO:0000256" key="15">
    <source>
        <dbReference type="ARBA" id="ARBA00023170"/>
    </source>
</evidence>
<dbReference type="Gene3D" id="1.10.565.10">
    <property type="entry name" value="Retinoid X Receptor"/>
    <property type="match status" value="1"/>
</dbReference>
<feature type="domain" description="Nuclear receptor" evidence="22">
    <location>
        <begin position="335"/>
        <end position="412"/>
    </location>
</feature>
<keyword evidence="15" id="KW-0675">Receptor</keyword>
<accession>A0A814V0Y4</accession>
<keyword evidence="12" id="KW-0238">DNA-binding</keyword>